<dbReference type="HOGENOM" id="CLU_101688_1_1_2"/>
<dbReference type="Proteomes" id="UP000033033">
    <property type="component" value="Chromosome"/>
</dbReference>
<dbReference type="InterPro" id="IPR011856">
    <property type="entry name" value="tRNA_endonuc-like_dom_sf"/>
</dbReference>
<gene>
    <name evidence="2" type="ORF">MSBRM_2004</name>
</gene>
<dbReference type="InterPro" id="IPR007560">
    <property type="entry name" value="Restrct_endonuc_IV_Mrr"/>
</dbReference>
<dbReference type="PANTHER" id="PTHR30015">
    <property type="entry name" value="MRR RESTRICTION SYSTEM PROTEIN"/>
    <property type="match status" value="1"/>
</dbReference>
<dbReference type="PATRIC" id="fig|1434108.4.peg.2557"/>
<dbReference type="STRING" id="1434108.MSBRM_2004"/>
<dbReference type="GO" id="GO:0003677">
    <property type="term" value="F:DNA binding"/>
    <property type="evidence" value="ECO:0007669"/>
    <property type="project" value="InterPro"/>
</dbReference>
<dbReference type="GO" id="GO:0009307">
    <property type="term" value="P:DNA restriction-modification system"/>
    <property type="evidence" value="ECO:0007669"/>
    <property type="project" value="InterPro"/>
</dbReference>
<dbReference type="GO" id="GO:0015666">
    <property type="term" value="F:restriction endodeoxyribonuclease activity"/>
    <property type="evidence" value="ECO:0007669"/>
    <property type="project" value="TreeGrafter"/>
</dbReference>
<evidence type="ECO:0000259" key="1">
    <source>
        <dbReference type="Pfam" id="PF04471"/>
    </source>
</evidence>
<dbReference type="Pfam" id="PF04471">
    <property type="entry name" value="Mrr_cat"/>
    <property type="match status" value="1"/>
</dbReference>
<evidence type="ECO:0000313" key="2">
    <source>
        <dbReference type="EMBL" id="AKB55002.1"/>
    </source>
</evidence>
<organism evidence="2 3">
    <name type="scientific">Methanosarcina barkeri MS</name>
    <dbReference type="NCBI Taxonomy" id="1434108"/>
    <lineage>
        <taxon>Archaea</taxon>
        <taxon>Methanobacteriati</taxon>
        <taxon>Methanobacteriota</taxon>
        <taxon>Stenosarchaea group</taxon>
        <taxon>Methanomicrobia</taxon>
        <taxon>Methanosarcinales</taxon>
        <taxon>Methanosarcinaceae</taxon>
        <taxon>Methanosarcina</taxon>
    </lineage>
</organism>
<dbReference type="InterPro" id="IPR052906">
    <property type="entry name" value="Type_IV_Methyl-Rstrct_Enzyme"/>
</dbReference>
<keyword evidence="3" id="KW-1185">Reference proteome</keyword>
<dbReference type="Gene3D" id="3.40.1350.10">
    <property type="match status" value="1"/>
</dbReference>
<dbReference type="RefSeq" id="WP_230668844.1">
    <property type="nucleotide sequence ID" value="NZ_CP009528.1"/>
</dbReference>
<dbReference type="InterPro" id="IPR011335">
    <property type="entry name" value="Restrct_endonuc-II-like"/>
</dbReference>
<dbReference type="PANTHER" id="PTHR30015:SF6">
    <property type="entry name" value="SLL1429 PROTEIN"/>
    <property type="match status" value="1"/>
</dbReference>
<accession>A0A0E3QUE4</accession>
<proteinExistence type="predicted"/>
<name>A0A0E3QUE4_METBA</name>
<dbReference type="AlphaFoldDB" id="A0A0E3QUE4"/>
<evidence type="ECO:0000313" key="3">
    <source>
        <dbReference type="Proteomes" id="UP000033033"/>
    </source>
</evidence>
<reference evidence="2 3" key="1">
    <citation type="submission" date="2014-07" db="EMBL/GenBank/DDBJ databases">
        <title>Methanogenic archaea and the global carbon cycle.</title>
        <authorList>
            <person name="Henriksen J.R."/>
            <person name="Luke J."/>
            <person name="Reinhart S."/>
            <person name="Benedict M.N."/>
            <person name="Youngblut N.D."/>
            <person name="Metcalf M.E."/>
            <person name="Whitaker R.J."/>
            <person name="Metcalf W.W."/>
        </authorList>
    </citation>
    <scope>NUCLEOTIDE SEQUENCE [LARGE SCALE GENOMIC DNA]</scope>
    <source>
        <strain evidence="2 3">MS</strain>
    </source>
</reference>
<feature type="domain" description="Restriction endonuclease type IV Mrr" evidence="1">
    <location>
        <begin position="32"/>
        <end position="139"/>
    </location>
</feature>
<dbReference type="EMBL" id="CP009528">
    <property type="protein sequence ID" value="AKB55002.1"/>
    <property type="molecule type" value="Genomic_DNA"/>
</dbReference>
<dbReference type="KEGG" id="mby:MSBRM_2004"/>
<sequence length="145" mass="16234">MIVFSSMYFLRVFKRPEISGSRDINVTLTKIDVMEGEDFENFLKAVFENLGYSVKGTKRTGDQGADLILSKDMIKIAVQVKRYSSKVSNKAVQEVVASKALYKCTEGLVVTNNYFTNSAIELAKANSIGLIDRDELTKIIKEAYT</sequence>
<dbReference type="GeneID" id="24845266"/>
<protein>
    <recommendedName>
        <fullName evidence="1">Restriction endonuclease type IV Mrr domain-containing protein</fullName>
    </recommendedName>
</protein>
<dbReference type="SUPFAM" id="SSF52980">
    <property type="entry name" value="Restriction endonuclease-like"/>
    <property type="match status" value="1"/>
</dbReference>